<dbReference type="InterPro" id="IPR036779">
    <property type="entry name" value="LysM_dom_sf"/>
</dbReference>
<dbReference type="Gene3D" id="3.10.350.10">
    <property type="entry name" value="LysM domain"/>
    <property type="match status" value="1"/>
</dbReference>
<name>A0A086TI13_HAPC1</name>
<dbReference type="InterPro" id="IPR018392">
    <property type="entry name" value="LysM"/>
</dbReference>
<sequence length="290" mass="31651">MESCCTCATMLAATPPYPSDSEKPLPEDRRVACCDRVICGTCIYVNLPSRSMRLQGLTGNVNQRNKRFAEYCPFCQVSSTPSSLPQGLRDPPSYASVAPPSSKSTCTQQVPDAPPPYTPKPASAGPSDEKSALAAAETSKDASPAQDTLHFLDHDRDTIASLSLRYDVPTSALRRANNITSDHLLLGRRTILIPGEYYRGGVSLSPRPVEGEDEELRKAKIRRFMTSCKVTDYDVAKLYLEQAGYDFAAAVDAYVGDEAWEREHPNPVVTAGTKRSAGGRKSRGPFWRGL</sequence>
<feature type="domain" description="LysM" evidence="3">
    <location>
        <begin position="157"/>
        <end position="188"/>
    </location>
</feature>
<dbReference type="HOGENOM" id="CLU_070842_0_0_1"/>
<feature type="region of interest" description="Disordered" evidence="2">
    <location>
        <begin position="82"/>
        <end position="147"/>
    </location>
</feature>
<dbReference type="OrthoDB" id="2107166at2759"/>
<dbReference type="PANTHER" id="PTHR20932:SF31">
    <property type="entry name" value="RING-TYPE DOMAIN-CONTAINING PROTEIN"/>
    <property type="match status" value="1"/>
</dbReference>
<comment type="similarity">
    <text evidence="1">Belongs to the secreted LysM effector family.</text>
</comment>
<dbReference type="PANTHER" id="PTHR20932">
    <property type="entry name" value="LYSM AND PUTATIVE PEPTIDOGLYCAN-BINDING DOMAIN-CONTAINING PROTEIN"/>
    <property type="match status" value="1"/>
</dbReference>
<dbReference type="CDD" id="cd00118">
    <property type="entry name" value="LysM"/>
    <property type="match status" value="1"/>
</dbReference>
<dbReference type="AlphaFoldDB" id="A0A086TI13"/>
<evidence type="ECO:0000259" key="3">
    <source>
        <dbReference type="Pfam" id="PF01476"/>
    </source>
</evidence>
<protein>
    <recommendedName>
        <fullName evidence="3">LysM domain-containing protein</fullName>
    </recommendedName>
</protein>
<organism evidence="4 5">
    <name type="scientific">Hapsidospora chrysogenum (strain ATCC 11550 / CBS 779.69 / DSM 880 / IAM 14645 / JCM 23072 / IMI 49137)</name>
    <name type="common">Acremonium chrysogenum</name>
    <dbReference type="NCBI Taxonomy" id="857340"/>
    <lineage>
        <taxon>Eukaryota</taxon>
        <taxon>Fungi</taxon>
        <taxon>Dikarya</taxon>
        <taxon>Ascomycota</taxon>
        <taxon>Pezizomycotina</taxon>
        <taxon>Sordariomycetes</taxon>
        <taxon>Hypocreomycetidae</taxon>
        <taxon>Hypocreales</taxon>
        <taxon>Bionectriaceae</taxon>
        <taxon>Hapsidospora</taxon>
    </lineage>
</organism>
<accession>A0A086TI13</accession>
<evidence type="ECO:0000313" key="5">
    <source>
        <dbReference type="Proteomes" id="UP000029964"/>
    </source>
</evidence>
<evidence type="ECO:0000313" key="4">
    <source>
        <dbReference type="EMBL" id="KFH48995.1"/>
    </source>
</evidence>
<comment type="caution">
    <text evidence="4">The sequence shown here is derived from an EMBL/GenBank/DDBJ whole genome shotgun (WGS) entry which is preliminary data.</text>
</comment>
<dbReference type="Proteomes" id="UP000029964">
    <property type="component" value="Unassembled WGS sequence"/>
</dbReference>
<proteinExistence type="inferred from homology"/>
<reference evidence="5" key="1">
    <citation type="journal article" date="2014" name="Genome Announc.">
        <title>Genome sequence and annotation of Acremonium chrysogenum, producer of the beta-lactam antibiotic cephalosporin C.</title>
        <authorList>
            <person name="Terfehr D."/>
            <person name="Dahlmann T.A."/>
            <person name="Specht T."/>
            <person name="Zadra I."/>
            <person name="Kuernsteiner H."/>
            <person name="Kueck U."/>
        </authorList>
    </citation>
    <scope>NUCLEOTIDE SEQUENCE [LARGE SCALE GENOMIC DNA]</scope>
    <source>
        <strain evidence="5">ATCC 11550 / CBS 779.69 / DSM 880 / IAM 14645 / JCM 23072 / IMI 49137</strain>
    </source>
</reference>
<feature type="region of interest" description="Disordered" evidence="2">
    <location>
        <begin position="265"/>
        <end position="290"/>
    </location>
</feature>
<evidence type="ECO:0000256" key="1">
    <source>
        <dbReference type="ARBA" id="ARBA00044955"/>
    </source>
</evidence>
<dbReference type="InterPro" id="IPR045030">
    <property type="entry name" value="LYSM1-4"/>
</dbReference>
<dbReference type="Pfam" id="PF01476">
    <property type="entry name" value="LysM"/>
    <property type="match status" value="1"/>
</dbReference>
<keyword evidence="5" id="KW-1185">Reference proteome</keyword>
<evidence type="ECO:0000256" key="2">
    <source>
        <dbReference type="SAM" id="MobiDB-lite"/>
    </source>
</evidence>
<feature type="compositionally biased region" description="Low complexity" evidence="2">
    <location>
        <begin position="91"/>
        <end position="104"/>
    </location>
</feature>
<dbReference type="EMBL" id="JPKY01000001">
    <property type="protein sequence ID" value="KFH48995.1"/>
    <property type="molecule type" value="Genomic_DNA"/>
</dbReference>
<gene>
    <name evidence="4" type="ORF">ACRE_001650</name>
</gene>